<organism evidence="2">
    <name type="scientific">freshwater metagenome</name>
    <dbReference type="NCBI Taxonomy" id="449393"/>
    <lineage>
        <taxon>unclassified sequences</taxon>
        <taxon>metagenomes</taxon>
        <taxon>ecological metagenomes</taxon>
    </lineage>
</organism>
<name>A0A6J6LAD6_9ZZZZ</name>
<protein>
    <submittedName>
        <fullName evidence="2">Unannotated protein</fullName>
    </submittedName>
</protein>
<dbReference type="EMBL" id="CAEZWL010000025">
    <property type="protein sequence ID" value="CAB4657459.1"/>
    <property type="molecule type" value="Genomic_DNA"/>
</dbReference>
<dbReference type="Gene3D" id="1.10.3210.10">
    <property type="entry name" value="Hypothetical protein af1432"/>
    <property type="match status" value="1"/>
</dbReference>
<dbReference type="AlphaFoldDB" id="A0A6J6LAD6"/>
<accession>A0A6J6LAD6</accession>
<gene>
    <name evidence="2" type="ORF">UFOPK2243_00904</name>
</gene>
<dbReference type="Pfam" id="PF13328">
    <property type="entry name" value="HD_4"/>
    <property type="match status" value="1"/>
</dbReference>
<dbReference type="SUPFAM" id="SSF109604">
    <property type="entry name" value="HD-domain/PDEase-like"/>
    <property type="match status" value="1"/>
</dbReference>
<dbReference type="PANTHER" id="PTHR46246:SF1">
    <property type="entry name" value="GUANOSINE-3',5'-BIS(DIPHOSPHATE) 3'-PYROPHOSPHOHYDROLASE MESH1"/>
    <property type="match status" value="1"/>
</dbReference>
<proteinExistence type="predicted"/>
<dbReference type="GO" id="GO:0008893">
    <property type="term" value="F:guanosine-3',5'-bis(diphosphate) 3'-diphosphatase activity"/>
    <property type="evidence" value="ECO:0007669"/>
    <property type="project" value="TreeGrafter"/>
</dbReference>
<evidence type="ECO:0000259" key="1">
    <source>
        <dbReference type="SMART" id="SM00471"/>
    </source>
</evidence>
<sequence>MTEPKTYLTERFHRAMAYATELHKDQTRKSTTITYISHPFGVASLVLEANGDEDQAIAALLHDIPEDCGGEPRLREIAEMFGPRVEKIVRGCSDSLVEDPEEKAPWRERKEVHIDHLNDADMDTLIVTAADKAHNARSIATDLQNQGPSLWDRFNANRDDIIWYYESVYAVLSQRQVSSSLLTPLKNAIDVMKGSHAA</sequence>
<feature type="domain" description="HD/PDEase" evidence="1">
    <location>
        <begin position="31"/>
        <end position="145"/>
    </location>
</feature>
<reference evidence="2" key="1">
    <citation type="submission" date="2020-05" db="EMBL/GenBank/DDBJ databases">
        <authorList>
            <person name="Chiriac C."/>
            <person name="Salcher M."/>
            <person name="Ghai R."/>
            <person name="Kavagutti S V."/>
        </authorList>
    </citation>
    <scope>NUCLEOTIDE SEQUENCE</scope>
</reference>
<dbReference type="InterPro" id="IPR052194">
    <property type="entry name" value="MESH1"/>
</dbReference>
<dbReference type="PANTHER" id="PTHR46246">
    <property type="entry name" value="GUANOSINE-3',5'-BIS(DIPHOSPHATE) 3'-PYROPHOSPHOHYDROLASE MESH1"/>
    <property type="match status" value="1"/>
</dbReference>
<evidence type="ECO:0000313" key="2">
    <source>
        <dbReference type="EMBL" id="CAB4657459.1"/>
    </source>
</evidence>
<dbReference type="InterPro" id="IPR003607">
    <property type="entry name" value="HD/PDEase_dom"/>
</dbReference>
<dbReference type="SMART" id="SM00471">
    <property type="entry name" value="HDc"/>
    <property type="match status" value="1"/>
</dbReference>